<dbReference type="SUPFAM" id="SSF56672">
    <property type="entry name" value="DNA/RNA polymerases"/>
    <property type="match status" value="1"/>
</dbReference>
<gene>
    <name evidence="2" type="ORF">FSB_LOCUS11536</name>
</gene>
<dbReference type="Gene3D" id="2.40.70.10">
    <property type="entry name" value="Acid Proteases"/>
    <property type="match status" value="1"/>
</dbReference>
<dbReference type="GO" id="GO:0003676">
    <property type="term" value="F:nucleic acid binding"/>
    <property type="evidence" value="ECO:0007669"/>
    <property type="project" value="InterPro"/>
</dbReference>
<proteinExistence type="predicted"/>
<organism evidence="2">
    <name type="scientific">Fagus sylvatica</name>
    <name type="common">Beechnut</name>
    <dbReference type="NCBI Taxonomy" id="28930"/>
    <lineage>
        <taxon>Eukaryota</taxon>
        <taxon>Viridiplantae</taxon>
        <taxon>Streptophyta</taxon>
        <taxon>Embryophyta</taxon>
        <taxon>Tracheophyta</taxon>
        <taxon>Spermatophyta</taxon>
        <taxon>Magnoliopsida</taxon>
        <taxon>eudicotyledons</taxon>
        <taxon>Gunneridae</taxon>
        <taxon>Pentapetalae</taxon>
        <taxon>rosids</taxon>
        <taxon>fabids</taxon>
        <taxon>Fagales</taxon>
        <taxon>Fagaceae</taxon>
        <taxon>Fagus</taxon>
    </lineage>
</organism>
<dbReference type="InterPro" id="IPR021109">
    <property type="entry name" value="Peptidase_aspartic_dom_sf"/>
</dbReference>
<protein>
    <recommendedName>
        <fullName evidence="1">Reverse transcriptase/retrotransposon-derived protein RNase H-like domain-containing protein</fullName>
    </recommendedName>
</protein>
<feature type="domain" description="Reverse transcriptase/retrotransposon-derived protein RNase H-like" evidence="1">
    <location>
        <begin position="226"/>
        <end position="322"/>
    </location>
</feature>
<dbReference type="PANTHER" id="PTHR48475:SF2">
    <property type="entry name" value="RIBONUCLEASE H"/>
    <property type="match status" value="1"/>
</dbReference>
<dbReference type="Pfam" id="PF17919">
    <property type="entry name" value="RT_RNaseH_2"/>
    <property type="match status" value="1"/>
</dbReference>
<evidence type="ECO:0000313" key="2">
    <source>
        <dbReference type="EMBL" id="SPC83654.1"/>
    </source>
</evidence>
<dbReference type="InterPro" id="IPR043502">
    <property type="entry name" value="DNA/RNA_pol_sf"/>
</dbReference>
<evidence type="ECO:0000259" key="1">
    <source>
        <dbReference type="Pfam" id="PF17919"/>
    </source>
</evidence>
<dbReference type="EMBL" id="OIVN01000662">
    <property type="protein sequence ID" value="SPC83654.1"/>
    <property type="molecule type" value="Genomic_DNA"/>
</dbReference>
<dbReference type="InterPro" id="IPR041577">
    <property type="entry name" value="RT_RNaseH_2"/>
</dbReference>
<dbReference type="PANTHER" id="PTHR48475">
    <property type="entry name" value="RIBONUCLEASE H"/>
    <property type="match status" value="1"/>
</dbReference>
<reference evidence="2" key="1">
    <citation type="submission" date="2018-02" db="EMBL/GenBank/DDBJ databases">
        <authorList>
            <person name="Cohen D.B."/>
            <person name="Kent A.D."/>
        </authorList>
    </citation>
    <scope>NUCLEOTIDE SEQUENCE</scope>
</reference>
<accession>A0A2N9FA51</accession>
<dbReference type="Gene3D" id="3.30.420.10">
    <property type="entry name" value="Ribonuclease H-like superfamily/Ribonuclease H"/>
    <property type="match status" value="1"/>
</dbReference>
<sequence length="572" mass="64137">MYTVSGGGNYDVKRVLVDQRSFAEVMYQDLYMKLSLGEAELSSFTSPIFGFSGEPTVPLGKTILPVLAGPINLQTEFIVLKASSPYNAIMGRNWLHRMRAIPSTLHQKLRFPTKDGIMELNGDQVQLLPAFFSSSFFSFFFPFSAASFALAAAAYRSNLLENGHQNVPAHDREDGWGLYRRYAHQESPRGKSCSRPATGRRGIETNPDQIAALVDLAEPRNIKQDEECSVAFQGIKTYLSTPLCLSIPNPGEPLFLYLAVSYHAVSAVLVREFGQEQKSVFFFSKAMNETELRYLPLKKAALALLQAVKKMPHYFQSSTVTVLSEIPLKMLLQRSDFSGRITRWGYDLSNPSMLMPAETQLGLITGKWELFVDGVSNSKGLGAGIVLVSTEGLILKQAEVSNKVILSGIKRKLEAAKGKWVEELPSVLWTHTTIIRKSIDETPFALAFGVEAVIPLEVGLPTTRTTEFVVETNKEDLWKDLDLLEERRDLAVVRLASYQQRIKREHDKNIKPRVFRIGELVLRKVMANIRKPNEGKLRPNWEGPYKVLSQAGHGAFRLEDMDGKPVPRPWNI</sequence>
<name>A0A2N9FA51_FAGSY</name>
<dbReference type="InterPro" id="IPR036397">
    <property type="entry name" value="RNaseH_sf"/>
</dbReference>
<dbReference type="Gene3D" id="3.10.20.370">
    <property type="match status" value="1"/>
</dbReference>
<dbReference type="AlphaFoldDB" id="A0A2N9FA51"/>